<feature type="binding site" evidence="10">
    <location>
        <position position="191"/>
    </location>
    <ligand>
        <name>substrate</name>
    </ligand>
</feature>
<sequence length="214" mass="23482">MERKIILSLDGVSVKEALKIAAKLKNNVWGFKVNDLLFSVEGGEIIQKLKKFGKVFADAKLHDIPSTVARSVARLEKAGADLITVHAVGGVEMMEASKKAARRAKILGVTILTSKNTVSKKEFLKLIVDIKKAKLDGVVCSAHELNYLKNFRGLKVVPGIRPKWYNIKDDQGRTVTPLEAVKLGADLLVIGRPVIKSANPVEAVERISSEIYKK</sequence>
<dbReference type="AlphaFoldDB" id="A0A1F8GBV2"/>
<dbReference type="InterPro" id="IPR018089">
    <property type="entry name" value="OMPdecase_AS"/>
</dbReference>
<evidence type="ECO:0000256" key="7">
    <source>
        <dbReference type="ARBA" id="ARBA00023239"/>
    </source>
</evidence>
<accession>A0A1F8GBV2</accession>
<comment type="pathway">
    <text evidence="2 11">Pyrimidine metabolism; UMP biosynthesis via de novo pathway; UMP from orotate: step 2/2.</text>
</comment>
<dbReference type="EMBL" id="MGKI01000014">
    <property type="protein sequence ID" value="OGN22206.1"/>
    <property type="molecule type" value="Genomic_DNA"/>
</dbReference>
<feature type="active site" description="For OMPdecase activity" evidence="9">
    <location>
        <position position="58"/>
    </location>
</feature>
<dbReference type="InterPro" id="IPR014732">
    <property type="entry name" value="OMPdecase"/>
</dbReference>
<name>A0A1F8GBV2_9BACT</name>
<feature type="binding site" evidence="10">
    <location>
        <position position="32"/>
    </location>
    <ligand>
        <name>substrate</name>
    </ligand>
</feature>
<dbReference type="PANTHER" id="PTHR32119">
    <property type="entry name" value="OROTIDINE 5'-PHOSPHATE DECARBOXYLASE"/>
    <property type="match status" value="1"/>
</dbReference>
<comment type="caution">
    <text evidence="13">The sequence shown here is derived from an EMBL/GenBank/DDBJ whole genome shotgun (WGS) entry which is preliminary data.</text>
</comment>
<feature type="domain" description="Orotidine 5'-phosphate decarboxylase" evidence="12">
    <location>
        <begin position="4"/>
        <end position="207"/>
    </location>
</feature>
<comment type="similarity">
    <text evidence="11">Belongs to the OMP decarboxylase family.</text>
</comment>
<protein>
    <recommendedName>
        <fullName evidence="4 11">Orotidine 5'-phosphate decarboxylase</fullName>
        <ecNumber evidence="3 11">4.1.1.23</ecNumber>
    </recommendedName>
</protein>
<feature type="binding site" evidence="10">
    <location>
        <position position="171"/>
    </location>
    <ligand>
        <name>substrate</name>
    </ligand>
</feature>
<comment type="catalytic activity">
    <reaction evidence="8 11">
        <text>orotidine 5'-phosphate + H(+) = UMP + CO2</text>
        <dbReference type="Rhea" id="RHEA:11596"/>
        <dbReference type="ChEBI" id="CHEBI:15378"/>
        <dbReference type="ChEBI" id="CHEBI:16526"/>
        <dbReference type="ChEBI" id="CHEBI:57538"/>
        <dbReference type="ChEBI" id="CHEBI:57865"/>
        <dbReference type="EC" id="4.1.1.23"/>
    </reaction>
</comment>
<evidence type="ECO:0000256" key="10">
    <source>
        <dbReference type="PIRSR" id="PIRSR614732-2"/>
    </source>
</evidence>
<feature type="binding site" evidence="10">
    <location>
        <position position="113"/>
    </location>
    <ligand>
        <name>substrate</name>
    </ligand>
</feature>
<dbReference type="CDD" id="cd04725">
    <property type="entry name" value="OMP_decarboxylase_like"/>
    <property type="match status" value="1"/>
</dbReference>
<evidence type="ECO:0000256" key="4">
    <source>
        <dbReference type="ARBA" id="ARBA00021923"/>
    </source>
</evidence>
<dbReference type="GO" id="GO:0006207">
    <property type="term" value="P:'de novo' pyrimidine nucleobase biosynthetic process"/>
    <property type="evidence" value="ECO:0007669"/>
    <property type="project" value="InterPro"/>
</dbReference>
<dbReference type="EC" id="4.1.1.23" evidence="3 11"/>
<proteinExistence type="inferred from homology"/>
<keyword evidence="7 11" id="KW-0456">Lyase</keyword>
<dbReference type="SUPFAM" id="SSF51366">
    <property type="entry name" value="Ribulose-phoshate binding barrel"/>
    <property type="match status" value="1"/>
</dbReference>
<evidence type="ECO:0000256" key="8">
    <source>
        <dbReference type="ARBA" id="ARBA00049157"/>
    </source>
</evidence>
<organism evidence="13 14">
    <name type="scientific">Candidatus Yanofskybacteria bacterium RIFCSPLOWO2_01_FULL_42_49</name>
    <dbReference type="NCBI Taxonomy" id="1802694"/>
    <lineage>
        <taxon>Bacteria</taxon>
        <taxon>Candidatus Yanofskyibacteriota</taxon>
    </lineage>
</organism>
<evidence type="ECO:0000313" key="13">
    <source>
        <dbReference type="EMBL" id="OGN22206.1"/>
    </source>
</evidence>
<dbReference type="GO" id="GO:0005829">
    <property type="term" value="C:cytosol"/>
    <property type="evidence" value="ECO:0007669"/>
    <property type="project" value="TreeGrafter"/>
</dbReference>
<dbReference type="NCBIfam" id="TIGR01740">
    <property type="entry name" value="pyrF"/>
    <property type="match status" value="1"/>
</dbReference>
<keyword evidence="6 11" id="KW-0665">Pyrimidine biosynthesis</keyword>
<feature type="active site" description="For OMPdecase activity" evidence="9">
    <location>
        <position position="63"/>
    </location>
</feature>
<evidence type="ECO:0000259" key="12">
    <source>
        <dbReference type="SMART" id="SM00934"/>
    </source>
</evidence>
<dbReference type="SMART" id="SM00934">
    <property type="entry name" value="OMPdecase"/>
    <property type="match status" value="1"/>
</dbReference>
<dbReference type="GO" id="GO:0004590">
    <property type="term" value="F:orotidine-5'-phosphate decarboxylase activity"/>
    <property type="evidence" value="ECO:0007669"/>
    <property type="project" value="UniProtKB-EC"/>
</dbReference>
<evidence type="ECO:0000256" key="3">
    <source>
        <dbReference type="ARBA" id="ARBA00012321"/>
    </source>
</evidence>
<keyword evidence="5 11" id="KW-0210">Decarboxylase</keyword>
<evidence type="ECO:0000313" key="14">
    <source>
        <dbReference type="Proteomes" id="UP000178227"/>
    </source>
</evidence>
<reference evidence="13 14" key="1">
    <citation type="journal article" date="2016" name="Nat. Commun.">
        <title>Thousands of microbial genomes shed light on interconnected biogeochemical processes in an aquifer system.</title>
        <authorList>
            <person name="Anantharaman K."/>
            <person name="Brown C.T."/>
            <person name="Hug L.A."/>
            <person name="Sharon I."/>
            <person name="Castelle C.J."/>
            <person name="Probst A.J."/>
            <person name="Thomas B.C."/>
            <person name="Singh A."/>
            <person name="Wilkins M.J."/>
            <person name="Karaoz U."/>
            <person name="Brodie E.L."/>
            <person name="Williams K.H."/>
            <person name="Hubbard S.S."/>
            <person name="Banfield J.F."/>
        </authorList>
    </citation>
    <scope>NUCLEOTIDE SEQUENCE [LARGE SCALE GENOMIC DNA]</scope>
</reference>
<feature type="binding site" evidence="10">
    <location>
        <position position="161"/>
    </location>
    <ligand>
        <name>substrate</name>
    </ligand>
</feature>
<feature type="binding site" evidence="10">
    <location>
        <position position="10"/>
    </location>
    <ligand>
        <name>substrate</name>
    </ligand>
</feature>
<evidence type="ECO:0000256" key="1">
    <source>
        <dbReference type="ARBA" id="ARBA00002356"/>
    </source>
</evidence>
<dbReference type="STRING" id="1802694.A2918_02965"/>
<evidence type="ECO:0000256" key="6">
    <source>
        <dbReference type="ARBA" id="ARBA00022975"/>
    </source>
</evidence>
<evidence type="ECO:0000256" key="9">
    <source>
        <dbReference type="PIRSR" id="PIRSR614732-1"/>
    </source>
</evidence>
<dbReference type="PROSITE" id="PS00156">
    <property type="entry name" value="OMPDECASE"/>
    <property type="match status" value="1"/>
</dbReference>
<feature type="binding site" evidence="10">
    <location>
        <position position="192"/>
    </location>
    <ligand>
        <name>substrate</name>
    </ligand>
</feature>
<dbReference type="Gene3D" id="3.20.20.70">
    <property type="entry name" value="Aldolase class I"/>
    <property type="match status" value="1"/>
</dbReference>
<dbReference type="UniPathway" id="UPA00070">
    <property type="reaction ID" value="UER00120"/>
</dbReference>
<evidence type="ECO:0000256" key="5">
    <source>
        <dbReference type="ARBA" id="ARBA00022793"/>
    </source>
</evidence>
<feature type="active site" description="For OMPdecase activity" evidence="9">
    <location>
        <position position="60"/>
    </location>
</feature>
<evidence type="ECO:0000256" key="2">
    <source>
        <dbReference type="ARBA" id="ARBA00004861"/>
    </source>
</evidence>
<dbReference type="Proteomes" id="UP000178227">
    <property type="component" value="Unassembled WGS sequence"/>
</dbReference>
<dbReference type="InterPro" id="IPR013785">
    <property type="entry name" value="Aldolase_TIM"/>
</dbReference>
<dbReference type="InterPro" id="IPR001754">
    <property type="entry name" value="OMPdeCOase_dom"/>
</dbReference>
<comment type="function">
    <text evidence="1">Catalyzes the decarboxylation of orotidine 5'-monophosphate (OMP) to uridine 5'-monophosphate (UMP).</text>
</comment>
<dbReference type="Pfam" id="PF00215">
    <property type="entry name" value="OMPdecase"/>
    <property type="match status" value="1"/>
</dbReference>
<dbReference type="PANTHER" id="PTHR32119:SF2">
    <property type="entry name" value="OROTIDINE 5'-PHOSPHATE DECARBOXYLASE"/>
    <property type="match status" value="1"/>
</dbReference>
<dbReference type="GO" id="GO:0044205">
    <property type="term" value="P:'de novo' UMP biosynthetic process"/>
    <property type="evidence" value="ECO:0007669"/>
    <property type="project" value="UniProtKB-UniPathway"/>
</dbReference>
<gene>
    <name evidence="13" type="ORF">A2918_02965</name>
</gene>
<evidence type="ECO:0000256" key="11">
    <source>
        <dbReference type="RuleBase" id="RU000512"/>
    </source>
</evidence>
<dbReference type="InterPro" id="IPR011060">
    <property type="entry name" value="RibuloseP-bd_barrel"/>
</dbReference>